<dbReference type="Pfam" id="PF04000">
    <property type="entry name" value="Sas10_Utp3"/>
    <property type="match status" value="1"/>
</dbReference>
<dbReference type="RefSeq" id="XP_071921746.1">
    <property type="nucleotide sequence ID" value="XM_072065645.1"/>
</dbReference>
<dbReference type="PANTHER" id="PTHR13237">
    <property type="entry name" value="SOMETHING ABOUT SILENCING PROTEIN 10-RELATED"/>
    <property type="match status" value="1"/>
</dbReference>
<feature type="region of interest" description="Disordered" evidence="5">
    <location>
        <begin position="142"/>
        <end position="162"/>
    </location>
</feature>
<feature type="compositionally biased region" description="Acidic residues" evidence="5">
    <location>
        <begin position="66"/>
        <end position="88"/>
    </location>
</feature>
<comment type="similarity">
    <text evidence="2">Belongs to the SAS10 family.</text>
</comment>
<proteinExistence type="inferred from homology"/>
<keyword evidence="4" id="KW-0539">Nucleus</keyword>
<dbReference type="InterPro" id="IPR007146">
    <property type="entry name" value="Sas10/Utp3/C1D"/>
</dbReference>
<name>A0ABM4VQD3_COFAR</name>
<feature type="compositionally biased region" description="Basic and acidic residues" evidence="5">
    <location>
        <begin position="11"/>
        <end position="24"/>
    </location>
</feature>
<keyword evidence="7" id="KW-1185">Reference proteome</keyword>
<feature type="region of interest" description="Disordered" evidence="5">
    <location>
        <begin position="1"/>
        <end position="30"/>
    </location>
</feature>
<feature type="compositionally biased region" description="Acidic residues" evidence="5">
    <location>
        <begin position="112"/>
        <end position="122"/>
    </location>
</feature>
<feature type="region of interest" description="Disordered" evidence="5">
    <location>
        <begin position="108"/>
        <end position="130"/>
    </location>
</feature>
<gene>
    <name evidence="8" type="primary">LOC113710484</name>
</gene>
<dbReference type="GeneID" id="113710484"/>
<feature type="region of interest" description="Disordered" evidence="5">
    <location>
        <begin position="50"/>
        <end position="88"/>
    </location>
</feature>
<feature type="domain" description="Sas10 C-terminal" evidence="6">
    <location>
        <begin position="638"/>
        <end position="710"/>
    </location>
</feature>
<feature type="compositionally biased region" description="Basic residues" evidence="5">
    <location>
        <begin position="1"/>
        <end position="10"/>
    </location>
</feature>
<evidence type="ECO:0000313" key="8">
    <source>
        <dbReference type="RefSeq" id="XP_071921746.1"/>
    </source>
</evidence>
<reference evidence="8" key="1">
    <citation type="submission" date="2025-08" db="UniProtKB">
        <authorList>
            <consortium name="RefSeq"/>
        </authorList>
    </citation>
    <scope>IDENTIFICATION</scope>
    <source>
        <tissue evidence="8">Leaves</tissue>
    </source>
</reference>
<dbReference type="PANTHER" id="PTHR13237:SF8">
    <property type="entry name" value="SOMETHING ABOUT SILENCING PROTEIN 10"/>
    <property type="match status" value="1"/>
</dbReference>
<dbReference type="InterPro" id="IPR018972">
    <property type="entry name" value="Sas10_C_dom"/>
</dbReference>
<keyword evidence="3" id="KW-0597">Phosphoprotein</keyword>
<accession>A0ABM4VQD3</accession>
<dbReference type="Proteomes" id="UP001652660">
    <property type="component" value="Chromosome 9e"/>
</dbReference>
<dbReference type="Pfam" id="PF09368">
    <property type="entry name" value="Sas10"/>
    <property type="match status" value="1"/>
</dbReference>
<sequence>MGRRAGKYKKKENNDSKKKTMYHDEDNDDMMNDQIDAFHKQRDIVPLDLDEDVGESDADFEHPVLDFEDEKYDMDDNEEDDDDDIEDDSQLTGFAVKLLRQQKYLRAKTGGVEEEMDDDAEKEEEKERAVWGRAKSTFYDADNTDYEIQSSDEELPAEEEEEVLRLQKEKAKSLTEEDFGLEDVTDNEGDKERTFEEILVHGKPACEPYASKEGKEDNATVYEEVKKDINALTREEQMDVLNSSAPELVGLLSELDDVLGQLENKVNPLLSQIRDVKNAIKGGMHYMEIKQQLLLSYCQAIAFYLLLKSEGQPVRDHPVISRLVEIKNLLDKMKELGDNLPPELQDILDKNEPALRVEKLVQENVAANFVSCSEVHKPTAVPVEIVEKPGAHEGAPLVEEDSFKEYKVMKSKSRQQDDQVGKQSMEMLKVRAALEEKLKQKGIFSSIANKHDRDKKCPRPVNGQLETLEDFDDDAIVLEKVHHRTDLRNGSLLHPLKPCKLVASQANKLKFSGGCIRHMEPESFLVLDASSMRMAPEVVSGDDDLDDLPKRDDIGERRQKHELRVLAGTGIGTVDDVDDESGTLVNEGVPEVDLDGETELDLEFYKQAELKHAAKLAAKAEMHTRSTKLTPLPETVVDGKRQISYQMEKNRGLTCARKKLTKNPRKKYKLKHQKAVVRRKGQVRDIRKPTAIYGGEASGINAAISRSIRFKS</sequence>
<evidence type="ECO:0000256" key="4">
    <source>
        <dbReference type="ARBA" id="ARBA00023242"/>
    </source>
</evidence>
<protein>
    <submittedName>
        <fullName evidence="8">LOW QUALITY PROTEIN: protein THALLO</fullName>
    </submittedName>
</protein>
<evidence type="ECO:0000259" key="6">
    <source>
        <dbReference type="Pfam" id="PF09368"/>
    </source>
</evidence>
<evidence type="ECO:0000256" key="2">
    <source>
        <dbReference type="ARBA" id="ARBA00010979"/>
    </source>
</evidence>
<evidence type="ECO:0000256" key="5">
    <source>
        <dbReference type="SAM" id="MobiDB-lite"/>
    </source>
</evidence>
<evidence type="ECO:0000256" key="3">
    <source>
        <dbReference type="ARBA" id="ARBA00022553"/>
    </source>
</evidence>
<evidence type="ECO:0000256" key="1">
    <source>
        <dbReference type="ARBA" id="ARBA00004123"/>
    </source>
</evidence>
<organism evidence="7 8">
    <name type="scientific">Coffea arabica</name>
    <name type="common">Arabian coffee</name>
    <dbReference type="NCBI Taxonomy" id="13443"/>
    <lineage>
        <taxon>Eukaryota</taxon>
        <taxon>Viridiplantae</taxon>
        <taxon>Streptophyta</taxon>
        <taxon>Embryophyta</taxon>
        <taxon>Tracheophyta</taxon>
        <taxon>Spermatophyta</taxon>
        <taxon>Magnoliopsida</taxon>
        <taxon>eudicotyledons</taxon>
        <taxon>Gunneridae</taxon>
        <taxon>Pentapetalae</taxon>
        <taxon>asterids</taxon>
        <taxon>lamiids</taxon>
        <taxon>Gentianales</taxon>
        <taxon>Rubiaceae</taxon>
        <taxon>Ixoroideae</taxon>
        <taxon>Gardenieae complex</taxon>
        <taxon>Bertiereae - Coffeeae clade</taxon>
        <taxon>Coffeeae</taxon>
        <taxon>Coffea</taxon>
    </lineage>
</organism>
<comment type="subcellular location">
    <subcellularLocation>
        <location evidence="1">Nucleus</location>
    </subcellularLocation>
</comment>
<evidence type="ECO:0000313" key="7">
    <source>
        <dbReference type="Proteomes" id="UP001652660"/>
    </source>
</evidence>